<proteinExistence type="predicted"/>
<feature type="region of interest" description="Disordered" evidence="1">
    <location>
        <begin position="78"/>
        <end position="111"/>
    </location>
</feature>
<evidence type="ECO:0000256" key="2">
    <source>
        <dbReference type="SAM" id="Phobius"/>
    </source>
</evidence>
<dbReference type="AlphaFoldDB" id="A0AAD5NJI6"/>
<keyword evidence="2" id="KW-0472">Membrane</keyword>
<comment type="caution">
    <text evidence="3">The sequence shown here is derived from an EMBL/GenBank/DDBJ whole genome shotgun (WGS) entry which is preliminary data.</text>
</comment>
<evidence type="ECO:0000313" key="4">
    <source>
        <dbReference type="Proteomes" id="UP001064489"/>
    </source>
</evidence>
<dbReference type="EMBL" id="JAJSOW010000106">
    <property type="protein sequence ID" value="KAI9161128.1"/>
    <property type="molecule type" value="Genomic_DNA"/>
</dbReference>
<evidence type="ECO:0000313" key="3">
    <source>
        <dbReference type="EMBL" id="KAI9161128.1"/>
    </source>
</evidence>
<dbReference type="Proteomes" id="UP001064489">
    <property type="component" value="Chromosome 2"/>
</dbReference>
<reference evidence="3" key="2">
    <citation type="submission" date="2023-02" db="EMBL/GenBank/DDBJ databases">
        <authorList>
            <person name="Swenson N.G."/>
            <person name="Wegrzyn J.L."/>
            <person name="Mcevoy S.L."/>
        </authorList>
    </citation>
    <scope>NUCLEOTIDE SEQUENCE</scope>
    <source>
        <strain evidence="3">91603</strain>
        <tissue evidence="3">Leaf</tissue>
    </source>
</reference>
<keyword evidence="2" id="KW-1133">Transmembrane helix</keyword>
<organism evidence="3 4">
    <name type="scientific">Acer negundo</name>
    <name type="common">Box elder</name>
    <dbReference type="NCBI Taxonomy" id="4023"/>
    <lineage>
        <taxon>Eukaryota</taxon>
        <taxon>Viridiplantae</taxon>
        <taxon>Streptophyta</taxon>
        <taxon>Embryophyta</taxon>
        <taxon>Tracheophyta</taxon>
        <taxon>Spermatophyta</taxon>
        <taxon>Magnoliopsida</taxon>
        <taxon>eudicotyledons</taxon>
        <taxon>Gunneridae</taxon>
        <taxon>Pentapetalae</taxon>
        <taxon>rosids</taxon>
        <taxon>malvids</taxon>
        <taxon>Sapindales</taxon>
        <taxon>Sapindaceae</taxon>
        <taxon>Hippocastanoideae</taxon>
        <taxon>Acereae</taxon>
        <taxon>Acer</taxon>
    </lineage>
</organism>
<name>A0AAD5NJI6_ACENE</name>
<sequence length="111" mass="12376">MKKTPVLSPAMAPDDDDDAKYLPLVGDKRYALHGEILMIVLLLGFSLFLVLVVALPCLKRSRDTESSGSHRRWCFMSRKKKPRRVDDSDEEASGGIGNVESDNEIGNKFPL</sequence>
<keyword evidence="4" id="KW-1185">Reference proteome</keyword>
<evidence type="ECO:0000256" key="1">
    <source>
        <dbReference type="SAM" id="MobiDB-lite"/>
    </source>
</evidence>
<feature type="transmembrane region" description="Helical" evidence="2">
    <location>
        <begin position="36"/>
        <end position="58"/>
    </location>
</feature>
<protein>
    <submittedName>
        <fullName evidence="3">Uncharacterized protein</fullName>
    </submittedName>
</protein>
<keyword evidence="2" id="KW-0812">Transmembrane</keyword>
<gene>
    <name evidence="3" type="ORF">LWI28_014663</name>
</gene>
<accession>A0AAD5NJI6</accession>
<reference evidence="3" key="1">
    <citation type="journal article" date="2022" name="Plant J.">
        <title>Strategies of tolerance reflected in two North American maple genomes.</title>
        <authorList>
            <person name="McEvoy S.L."/>
            <person name="Sezen U.U."/>
            <person name="Trouern-Trend A."/>
            <person name="McMahon S.M."/>
            <person name="Schaberg P.G."/>
            <person name="Yang J."/>
            <person name="Wegrzyn J.L."/>
            <person name="Swenson N.G."/>
        </authorList>
    </citation>
    <scope>NUCLEOTIDE SEQUENCE</scope>
    <source>
        <strain evidence="3">91603</strain>
    </source>
</reference>